<feature type="transmembrane region" description="Helical" evidence="2">
    <location>
        <begin position="60"/>
        <end position="84"/>
    </location>
</feature>
<dbReference type="Pfam" id="PF03031">
    <property type="entry name" value="NIF"/>
    <property type="match status" value="1"/>
</dbReference>
<feature type="domain" description="FCP1 homology" evidence="3">
    <location>
        <begin position="180"/>
        <end position="347"/>
    </location>
</feature>
<evidence type="ECO:0000256" key="2">
    <source>
        <dbReference type="SAM" id="Phobius"/>
    </source>
</evidence>
<dbReference type="InterPro" id="IPR050365">
    <property type="entry name" value="TIM50"/>
</dbReference>
<dbReference type="EMBL" id="CP014247">
    <property type="protein sequence ID" value="AMD22279.1"/>
    <property type="molecule type" value="Genomic_DNA"/>
</dbReference>
<reference evidence="4 5" key="1">
    <citation type="submission" date="2016-01" db="EMBL/GenBank/DDBJ databases">
        <title>Genome sequence of the yeast Holleya sinecauda.</title>
        <authorList>
            <person name="Dietrich F.S."/>
        </authorList>
    </citation>
    <scope>NUCLEOTIDE SEQUENCE [LARGE SCALE GENOMIC DNA]</scope>
    <source>
        <strain evidence="4 5">ATCC 58844</strain>
    </source>
</reference>
<feature type="compositionally biased region" description="Polar residues" evidence="1">
    <location>
        <begin position="1"/>
        <end position="17"/>
    </location>
</feature>
<evidence type="ECO:0000259" key="3">
    <source>
        <dbReference type="PROSITE" id="PS50969"/>
    </source>
</evidence>
<evidence type="ECO:0000313" key="4">
    <source>
        <dbReference type="EMBL" id="AMD22279.1"/>
    </source>
</evidence>
<dbReference type="Gene3D" id="3.40.50.1000">
    <property type="entry name" value="HAD superfamily/HAD-like"/>
    <property type="match status" value="1"/>
</dbReference>
<keyword evidence="2" id="KW-1133">Transmembrane helix</keyword>
<dbReference type="InterPro" id="IPR004274">
    <property type="entry name" value="FCP1_dom"/>
</dbReference>
<dbReference type="STRING" id="45286.A0A0X8HVJ6"/>
<name>A0A0X8HVJ6_9SACH</name>
<feature type="compositionally biased region" description="Polar residues" evidence="1">
    <location>
        <begin position="108"/>
        <end position="126"/>
    </location>
</feature>
<dbReference type="GeneID" id="28725624"/>
<dbReference type="AlphaFoldDB" id="A0A0X8HVJ6"/>
<dbReference type="OrthoDB" id="277011at2759"/>
<dbReference type="PROSITE" id="PS50969">
    <property type="entry name" value="FCP1"/>
    <property type="match status" value="1"/>
</dbReference>
<dbReference type="InterPro" id="IPR023214">
    <property type="entry name" value="HAD_sf"/>
</dbReference>
<accession>A0A0X8HVJ6</accession>
<dbReference type="PANTHER" id="PTHR12210">
    <property type="entry name" value="DULLARD PROTEIN PHOSPHATASE"/>
    <property type="match status" value="1"/>
</dbReference>
<dbReference type="InterPro" id="IPR011948">
    <property type="entry name" value="Dullard_phosphatase"/>
</dbReference>
<feature type="region of interest" description="Disordered" evidence="1">
    <location>
        <begin position="1"/>
        <end position="50"/>
    </location>
</feature>
<keyword evidence="2" id="KW-0812">Transmembrane</keyword>
<sequence length="367" mass="41409">MNSLSYLTGSSQPSTPNEEARFPFSDGNLPNVSEEQEVEVDSNSSDAGSTRKDSRERLALIWRIVFFLPMWLIVKPISLMWFVLTFPLNLIEHTSSKDSHPYNKPALPNSQTKDLSSSHITETKSSVEPIEDDDLLGESLVLHEDSIKSSRPSTSRSSYTSTRLGKFLFPKKLIPQSILQTDRKKVLVLDLDETLIHSMSRSNSSSSASQGHMVEVKFSTSGVSTLYYVHKRPYCDLFLSRVSRWYDLVIFTASMKEYADPVIDWLEGGISARFKQRRYRSDCILRDGVGYVKDLSIISKNLQDMIIVDNSPISYAMNVDNAIQVEGWISDPSDTGLLNLLPLLEGLQFTTDTRNILSLKNGERAFM</sequence>
<gene>
    <name evidence="4" type="ORF">AW171_hschr74305</name>
</gene>
<dbReference type="Proteomes" id="UP000243052">
    <property type="component" value="Chromosome vii"/>
</dbReference>
<dbReference type="InterPro" id="IPR036412">
    <property type="entry name" value="HAD-like_sf"/>
</dbReference>
<dbReference type="FunFam" id="3.40.50.1000:FF:000199">
    <property type="entry name" value="Nuclear envelope morphology"/>
    <property type="match status" value="1"/>
</dbReference>
<keyword evidence="5" id="KW-1185">Reference proteome</keyword>
<evidence type="ECO:0000256" key="1">
    <source>
        <dbReference type="SAM" id="MobiDB-lite"/>
    </source>
</evidence>
<evidence type="ECO:0000313" key="5">
    <source>
        <dbReference type="Proteomes" id="UP000243052"/>
    </source>
</evidence>
<feature type="region of interest" description="Disordered" evidence="1">
    <location>
        <begin position="95"/>
        <end position="128"/>
    </location>
</feature>
<keyword evidence="2" id="KW-0472">Membrane</keyword>
<dbReference type="RefSeq" id="XP_017989275.1">
    <property type="nucleotide sequence ID" value="XM_018133562.1"/>
</dbReference>
<proteinExistence type="predicted"/>
<dbReference type="SUPFAM" id="SSF56784">
    <property type="entry name" value="HAD-like"/>
    <property type="match status" value="1"/>
</dbReference>
<dbReference type="GO" id="GO:0016791">
    <property type="term" value="F:phosphatase activity"/>
    <property type="evidence" value="ECO:0007669"/>
    <property type="project" value="InterPro"/>
</dbReference>
<protein>
    <submittedName>
        <fullName evidence="4">HGL061Wp</fullName>
    </submittedName>
</protein>
<organism evidence="4 5">
    <name type="scientific">Eremothecium sinecaudum</name>
    <dbReference type="NCBI Taxonomy" id="45286"/>
    <lineage>
        <taxon>Eukaryota</taxon>
        <taxon>Fungi</taxon>
        <taxon>Dikarya</taxon>
        <taxon>Ascomycota</taxon>
        <taxon>Saccharomycotina</taxon>
        <taxon>Saccharomycetes</taxon>
        <taxon>Saccharomycetales</taxon>
        <taxon>Saccharomycetaceae</taxon>
        <taxon>Eremothecium</taxon>
    </lineage>
</organism>
<dbReference type="SMART" id="SM00577">
    <property type="entry name" value="CPDc"/>
    <property type="match status" value="1"/>
</dbReference>
<dbReference type="CDD" id="cd07521">
    <property type="entry name" value="HAD_FCP1-like"/>
    <property type="match status" value="1"/>
</dbReference>
<dbReference type="NCBIfam" id="TIGR02251">
    <property type="entry name" value="HIF-SF_euk"/>
    <property type="match status" value="1"/>
</dbReference>